<dbReference type="EMBL" id="VIEB01000203">
    <property type="protein sequence ID" value="TQE01063.1"/>
    <property type="molecule type" value="Genomic_DNA"/>
</dbReference>
<sequence>MSANWLLPNAGDQIINARMMGRDLKVGVEVEKGDLDGLFTKEGVAKAVEAVMEDGGEVAEEVRSNHAKWREFFSGKGLGSSYLDSFEQKLHQLLE</sequence>
<dbReference type="Proteomes" id="UP000315295">
    <property type="component" value="Unassembled WGS sequence"/>
</dbReference>
<gene>
    <name evidence="2" type="ORF">C1H46_013340</name>
</gene>
<dbReference type="STRING" id="106549.A0A540MS41"/>
<dbReference type="InterPro" id="IPR050481">
    <property type="entry name" value="UDP-glycosyltransf_plant"/>
</dbReference>
<keyword evidence="1" id="KW-0328">Glycosyltransferase</keyword>
<organism evidence="2 3">
    <name type="scientific">Malus baccata</name>
    <name type="common">Siberian crab apple</name>
    <name type="synonym">Pyrus baccata</name>
    <dbReference type="NCBI Taxonomy" id="106549"/>
    <lineage>
        <taxon>Eukaryota</taxon>
        <taxon>Viridiplantae</taxon>
        <taxon>Streptophyta</taxon>
        <taxon>Embryophyta</taxon>
        <taxon>Tracheophyta</taxon>
        <taxon>Spermatophyta</taxon>
        <taxon>Magnoliopsida</taxon>
        <taxon>eudicotyledons</taxon>
        <taxon>Gunneridae</taxon>
        <taxon>Pentapetalae</taxon>
        <taxon>rosids</taxon>
        <taxon>fabids</taxon>
        <taxon>Rosales</taxon>
        <taxon>Rosaceae</taxon>
        <taxon>Amygdaloideae</taxon>
        <taxon>Maleae</taxon>
        <taxon>Malus</taxon>
    </lineage>
</organism>
<dbReference type="PANTHER" id="PTHR48049">
    <property type="entry name" value="GLYCOSYLTRANSFERASE"/>
    <property type="match status" value="1"/>
</dbReference>
<accession>A0A540MS41</accession>
<dbReference type="Gene3D" id="3.40.50.2000">
    <property type="entry name" value="Glycogen Phosphorylase B"/>
    <property type="match status" value="1"/>
</dbReference>
<evidence type="ECO:0000256" key="1">
    <source>
        <dbReference type="ARBA" id="ARBA00022676"/>
    </source>
</evidence>
<keyword evidence="1" id="KW-0808">Transferase</keyword>
<dbReference type="PANTHER" id="PTHR48049:SF167">
    <property type="entry name" value="GLYCOSYLTRANSFERASE"/>
    <property type="match status" value="1"/>
</dbReference>
<keyword evidence="3" id="KW-1185">Reference proteome</keyword>
<dbReference type="AlphaFoldDB" id="A0A540MS41"/>
<protein>
    <submittedName>
        <fullName evidence="2">Uncharacterized protein</fullName>
    </submittedName>
</protein>
<dbReference type="GO" id="GO:0035251">
    <property type="term" value="F:UDP-glucosyltransferase activity"/>
    <property type="evidence" value="ECO:0007669"/>
    <property type="project" value="InterPro"/>
</dbReference>
<reference evidence="2 3" key="1">
    <citation type="journal article" date="2019" name="G3 (Bethesda)">
        <title>Sequencing of a Wild Apple (Malus baccata) Genome Unravels the Differences Between Cultivated and Wild Apple Species Regarding Disease Resistance and Cold Tolerance.</title>
        <authorList>
            <person name="Chen X."/>
        </authorList>
    </citation>
    <scope>NUCLEOTIDE SEQUENCE [LARGE SCALE GENOMIC DNA]</scope>
    <source>
        <strain evidence="3">cv. Shandingzi</strain>
        <tissue evidence="2">Leaves</tissue>
    </source>
</reference>
<evidence type="ECO:0000313" key="2">
    <source>
        <dbReference type="EMBL" id="TQE01063.1"/>
    </source>
</evidence>
<evidence type="ECO:0000313" key="3">
    <source>
        <dbReference type="Proteomes" id="UP000315295"/>
    </source>
</evidence>
<comment type="caution">
    <text evidence="2">The sequence shown here is derived from an EMBL/GenBank/DDBJ whole genome shotgun (WGS) entry which is preliminary data.</text>
</comment>
<proteinExistence type="predicted"/>
<dbReference type="SUPFAM" id="SSF53756">
    <property type="entry name" value="UDP-Glycosyltransferase/glycogen phosphorylase"/>
    <property type="match status" value="1"/>
</dbReference>
<name>A0A540MS41_MALBA</name>